<reference evidence="8 9" key="1">
    <citation type="submission" date="2024-02" db="EMBL/GenBank/DDBJ databases">
        <title>Roseibium algae sp. nov., isolated from marine alga (Grateloupia sp.), showing potential in myo-inositol conversion.</title>
        <authorList>
            <person name="Wang Y."/>
        </authorList>
    </citation>
    <scope>NUCLEOTIDE SEQUENCE [LARGE SCALE GENOMIC DNA]</scope>
    <source>
        <strain evidence="8 9">H3510</strain>
    </source>
</reference>
<dbReference type="InterPro" id="IPR000792">
    <property type="entry name" value="Tscrpt_reg_LuxR_C"/>
</dbReference>
<evidence type="ECO:0000256" key="1">
    <source>
        <dbReference type="ARBA" id="ARBA00022553"/>
    </source>
</evidence>
<organism evidence="8 9">
    <name type="scientific">Roseibium algae</name>
    <dbReference type="NCBI Taxonomy" id="3123038"/>
    <lineage>
        <taxon>Bacteria</taxon>
        <taxon>Pseudomonadati</taxon>
        <taxon>Pseudomonadota</taxon>
        <taxon>Alphaproteobacteria</taxon>
        <taxon>Hyphomicrobiales</taxon>
        <taxon>Stappiaceae</taxon>
        <taxon>Roseibium</taxon>
    </lineage>
</organism>
<dbReference type="PRINTS" id="PR00038">
    <property type="entry name" value="HTHLUXR"/>
</dbReference>
<dbReference type="SUPFAM" id="SSF52172">
    <property type="entry name" value="CheY-like"/>
    <property type="match status" value="1"/>
</dbReference>
<dbReference type="SUPFAM" id="SSF46894">
    <property type="entry name" value="C-terminal effector domain of the bipartite response regulators"/>
    <property type="match status" value="1"/>
</dbReference>
<comment type="caution">
    <text evidence="8">The sequence shown here is derived from an EMBL/GenBank/DDBJ whole genome shotgun (WGS) entry which is preliminary data.</text>
</comment>
<dbReference type="Proteomes" id="UP001385499">
    <property type="component" value="Unassembled WGS sequence"/>
</dbReference>
<evidence type="ECO:0000313" key="8">
    <source>
        <dbReference type="EMBL" id="MEJ8476930.1"/>
    </source>
</evidence>
<dbReference type="InterPro" id="IPR001789">
    <property type="entry name" value="Sig_transdc_resp-reg_receiver"/>
</dbReference>
<dbReference type="PANTHER" id="PTHR43214">
    <property type="entry name" value="TWO-COMPONENT RESPONSE REGULATOR"/>
    <property type="match status" value="1"/>
</dbReference>
<dbReference type="CDD" id="cd06170">
    <property type="entry name" value="LuxR_C_like"/>
    <property type="match status" value="1"/>
</dbReference>
<feature type="domain" description="Response regulatory" evidence="7">
    <location>
        <begin position="18"/>
        <end position="134"/>
    </location>
</feature>
<feature type="modified residue" description="4-aspartylphosphate" evidence="5">
    <location>
        <position position="69"/>
    </location>
</feature>
<dbReference type="SMART" id="SM00448">
    <property type="entry name" value="REC"/>
    <property type="match status" value="1"/>
</dbReference>
<sequence>MSDETSSTEARRSGLPHSVLIVEDQIHTAENLRNAVDACDDLQVCGVAYDLETAWAMFEAHKPRFVLTDLELPDGSGVEIIRAATDAIWTCDSMAISVFGDRQRSMDAIRAGAKGYILKSGSVADAGQQILSVIDGGSPMSPKIARYLLTLLVPADAESPDTDLSQLTEREQQILSLVARGYKRREIAELLDISVGTVGIHINNTYRKLEVSSNMEAVARASRIGLI</sequence>
<evidence type="ECO:0000313" key="9">
    <source>
        <dbReference type="Proteomes" id="UP001385499"/>
    </source>
</evidence>
<gene>
    <name evidence="8" type="ORF">V6575_22880</name>
</gene>
<evidence type="ECO:0000256" key="3">
    <source>
        <dbReference type="ARBA" id="ARBA00023125"/>
    </source>
</evidence>
<dbReference type="Pfam" id="PF00072">
    <property type="entry name" value="Response_reg"/>
    <property type="match status" value="1"/>
</dbReference>
<dbReference type="EMBL" id="JBAKIA010000034">
    <property type="protein sequence ID" value="MEJ8476930.1"/>
    <property type="molecule type" value="Genomic_DNA"/>
</dbReference>
<dbReference type="InterPro" id="IPR016032">
    <property type="entry name" value="Sig_transdc_resp-reg_C-effctor"/>
</dbReference>
<dbReference type="PROSITE" id="PS50043">
    <property type="entry name" value="HTH_LUXR_2"/>
    <property type="match status" value="1"/>
</dbReference>
<feature type="domain" description="HTH luxR-type" evidence="6">
    <location>
        <begin position="160"/>
        <end position="225"/>
    </location>
</feature>
<dbReference type="PROSITE" id="PS50110">
    <property type="entry name" value="RESPONSE_REGULATORY"/>
    <property type="match status" value="1"/>
</dbReference>
<evidence type="ECO:0000256" key="2">
    <source>
        <dbReference type="ARBA" id="ARBA00023015"/>
    </source>
</evidence>
<proteinExistence type="predicted"/>
<name>A0ABU8TRX5_9HYPH</name>
<evidence type="ECO:0000256" key="4">
    <source>
        <dbReference type="ARBA" id="ARBA00023163"/>
    </source>
</evidence>
<keyword evidence="1 5" id="KW-0597">Phosphoprotein</keyword>
<evidence type="ECO:0000259" key="6">
    <source>
        <dbReference type="PROSITE" id="PS50043"/>
    </source>
</evidence>
<keyword evidence="2" id="KW-0805">Transcription regulation</keyword>
<dbReference type="InterPro" id="IPR058245">
    <property type="entry name" value="NreC/VraR/RcsB-like_REC"/>
</dbReference>
<dbReference type="InterPro" id="IPR011006">
    <property type="entry name" value="CheY-like_superfamily"/>
</dbReference>
<dbReference type="SMART" id="SM00421">
    <property type="entry name" value="HTH_LUXR"/>
    <property type="match status" value="1"/>
</dbReference>
<protein>
    <submittedName>
        <fullName evidence="8">Response regulator transcription factor</fullName>
    </submittedName>
</protein>
<keyword evidence="4" id="KW-0804">Transcription</keyword>
<dbReference type="RefSeq" id="WP_340277797.1">
    <property type="nucleotide sequence ID" value="NZ_JBAKIA010000034.1"/>
</dbReference>
<evidence type="ECO:0000259" key="7">
    <source>
        <dbReference type="PROSITE" id="PS50110"/>
    </source>
</evidence>
<keyword evidence="9" id="KW-1185">Reference proteome</keyword>
<dbReference type="Pfam" id="PF00196">
    <property type="entry name" value="GerE"/>
    <property type="match status" value="1"/>
</dbReference>
<dbReference type="InterPro" id="IPR039420">
    <property type="entry name" value="WalR-like"/>
</dbReference>
<dbReference type="Gene3D" id="3.40.50.2300">
    <property type="match status" value="1"/>
</dbReference>
<dbReference type="PANTHER" id="PTHR43214:SF41">
    <property type="entry name" value="NITRATE_NITRITE RESPONSE REGULATOR PROTEIN NARP"/>
    <property type="match status" value="1"/>
</dbReference>
<dbReference type="CDD" id="cd17535">
    <property type="entry name" value="REC_NarL-like"/>
    <property type="match status" value="1"/>
</dbReference>
<evidence type="ECO:0000256" key="5">
    <source>
        <dbReference type="PROSITE-ProRule" id="PRU00169"/>
    </source>
</evidence>
<keyword evidence="3" id="KW-0238">DNA-binding</keyword>
<accession>A0ABU8TRX5</accession>